<evidence type="ECO:0000256" key="3">
    <source>
        <dbReference type="ARBA" id="ARBA00022729"/>
    </source>
</evidence>
<feature type="signal peptide" evidence="4">
    <location>
        <begin position="1"/>
        <end position="23"/>
    </location>
</feature>
<reference evidence="5 6" key="1">
    <citation type="submission" date="2019-02" db="EMBL/GenBank/DDBJ databases">
        <title>Genomic Encyclopedia of Type Strains, Phase IV (KMG-IV): sequencing the most valuable type-strain genomes for metagenomic binning, comparative biology and taxonomic classification.</title>
        <authorList>
            <person name="Goeker M."/>
        </authorList>
    </citation>
    <scope>NUCLEOTIDE SEQUENCE [LARGE SCALE GENOMIC DNA]</scope>
    <source>
        <strain evidence="5 6">DSM 105135</strain>
    </source>
</reference>
<evidence type="ECO:0000313" key="5">
    <source>
        <dbReference type="EMBL" id="RZU46955.1"/>
    </source>
</evidence>
<accession>A0A4Q7ZAM3</accession>
<dbReference type="Proteomes" id="UP000292423">
    <property type="component" value="Unassembled WGS sequence"/>
</dbReference>
<dbReference type="EMBL" id="SHKX01000011">
    <property type="protein sequence ID" value="RZU46955.1"/>
    <property type="molecule type" value="Genomic_DNA"/>
</dbReference>
<dbReference type="RefSeq" id="WP_165391359.1">
    <property type="nucleotide sequence ID" value="NZ_SHKX01000011.1"/>
</dbReference>
<evidence type="ECO:0000256" key="4">
    <source>
        <dbReference type="SAM" id="SignalP"/>
    </source>
</evidence>
<proteinExistence type="predicted"/>
<keyword evidence="6" id="KW-1185">Reference proteome</keyword>
<comment type="function">
    <text evidence="1">May be involved in the biogenesis of curli organelles.</text>
</comment>
<evidence type="ECO:0000256" key="2">
    <source>
        <dbReference type="ARBA" id="ARBA00014031"/>
    </source>
</evidence>
<sequence>MTKRGVRAVAAVGVWMAASAALAGPLVYTPVNPSFGGSPLNGSVLLNEAQSQNQTKAPTDPDAALKAFNTRLQNALLSRLTTAMLRNVTNANGDLQPGTVDTTNFTVTVEQIEPGVLQLTTVSKLTGASQSFTFNESDITDSATP</sequence>
<organism evidence="5 6">
    <name type="scientific">Fluviicoccus keumensis</name>
    <dbReference type="NCBI Taxonomy" id="1435465"/>
    <lineage>
        <taxon>Bacteria</taxon>
        <taxon>Pseudomonadati</taxon>
        <taxon>Pseudomonadota</taxon>
        <taxon>Gammaproteobacteria</taxon>
        <taxon>Moraxellales</taxon>
        <taxon>Moraxellaceae</taxon>
        <taxon>Fluviicoccus</taxon>
    </lineage>
</organism>
<comment type="caution">
    <text evidence="5">The sequence shown here is derived from an EMBL/GenBank/DDBJ whole genome shotgun (WGS) entry which is preliminary data.</text>
</comment>
<evidence type="ECO:0000313" key="6">
    <source>
        <dbReference type="Proteomes" id="UP000292423"/>
    </source>
</evidence>
<feature type="chain" id="PRO_5020875265" description="Curli production assembly/transport component CsgF" evidence="4">
    <location>
        <begin position="24"/>
        <end position="145"/>
    </location>
</feature>
<keyword evidence="3 4" id="KW-0732">Signal</keyword>
<name>A0A4Q7ZAM3_9GAMM</name>
<dbReference type="Pfam" id="PF10614">
    <property type="entry name" value="CsgF"/>
    <property type="match status" value="1"/>
</dbReference>
<gene>
    <name evidence="5" type="ORF">EV700_1341</name>
</gene>
<dbReference type="InterPro" id="IPR018893">
    <property type="entry name" value="T8SS_CsgF"/>
</dbReference>
<dbReference type="AlphaFoldDB" id="A0A4Q7ZAM3"/>
<protein>
    <recommendedName>
        <fullName evidence="2">Curli production assembly/transport component CsgF</fullName>
    </recommendedName>
</protein>
<evidence type="ECO:0000256" key="1">
    <source>
        <dbReference type="ARBA" id="ARBA00003989"/>
    </source>
</evidence>